<dbReference type="RefSeq" id="WP_093054642.1">
    <property type="nucleotide sequence ID" value="NZ_FOGT01000016.1"/>
</dbReference>
<reference evidence="3" key="1">
    <citation type="submission" date="2016-10" db="EMBL/GenBank/DDBJ databases">
        <authorList>
            <person name="Varghese N."/>
            <person name="Submissions S."/>
        </authorList>
    </citation>
    <scope>NUCLEOTIDE SEQUENCE [LARGE SCALE GENOMIC DNA]</scope>
    <source>
        <strain evidence="3">S9</strain>
    </source>
</reference>
<dbReference type="Pfam" id="PF10819">
    <property type="entry name" value="DUF2564"/>
    <property type="match status" value="1"/>
</dbReference>
<keyword evidence="3" id="KW-1185">Reference proteome</keyword>
<dbReference type="EMBL" id="FOGT01000016">
    <property type="protein sequence ID" value="SES32505.1"/>
    <property type="molecule type" value="Genomic_DNA"/>
</dbReference>
<evidence type="ECO:0000313" key="3">
    <source>
        <dbReference type="Proteomes" id="UP000198571"/>
    </source>
</evidence>
<dbReference type="InterPro" id="IPR020314">
    <property type="entry name" value="Uncharacterised_YpzA"/>
</dbReference>
<dbReference type="Proteomes" id="UP000198571">
    <property type="component" value="Unassembled WGS sequence"/>
</dbReference>
<accession>A0A1H9WF95</accession>
<evidence type="ECO:0000256" key="1">
    <source>
        <dbReference type="SAM" id="Coils"/>
    </source>
</evidence>
<name>A0A1H9WF95_9BACI</name>
<dbReference type="STRING" id="1601833.SAMN05518684_11691"/>
<dbReference type="OrthoDB" id="2695555at2"/>
<sequence length="80" mass="9305">MTEEYSNIEQVELAIQAAERMVGQATMSMDQQQLENATRALAEARRQLEQAKLMKLNDHLLQYSSSRINRLSHQVEEERD</sequence>
<keyword evidence="1" id="KW-0175">Coiled coil</keyword>
<evidence type="ECO:0000313" key="2">
    <source>
        <dbReference type="EMBL" id="SES32505.1"/>
    </source>
</evidence>
<protein>
    <submittedName>
        <fullName evidence="2">Uncharacterized protein</fullName>
    </submittedName>
</protein>
<dbReference type="AlphaFoldDB" id="A0A1H9WF95"/>
<proteinExistence type="predicted"/>
<feature type="coiled-coil region" evidence="1">
    <location>
        <begin position="27"/>
        <end position="54"/>
    </location>
</feature>
<organism evidence="2 3">
    <name type="scientific">Salipaludibacillus aurantiacus</name>
    <dbReference type="NCBI Taxonomy" id="1601833"/>
    <lineage>
        <taxon>Bacteria</taxon>
        <taxon>Bacillati</taxon>
        <taxon>Bacillota</taxon>
        <taxon>Bacilli</taxon>
        <taxon>Bacillales</taxon>
        <taxon>Bacillaceae</taxon>
    </lineage>
</organism>
<gene>
    <name evidence="2" type="ORF">SAMN05518684_11691</name>
</gene>